<evidence type="ECO:0000259" key="1">
    <source>
        <dbReference type="Pfam" id="PF00582"/>
    </source>
</evidence>
<dbReference type="PRINTS" id="PR01438">
    <property type="entry name" value="UNVRSLSTRESS"/>
</dbReference>
<dbReference type="InterPro" id="IPR006016">
    <property type="entry name" value="UspA"/>
</dbReference>
<name>A0A977K9G1_9CREN</name>
<dbReference type="SUPFAM" id="SSF52402">
    <property type="entry name" value="Adenine nucleotide alpha hydrolases-like"/>
    <property type="match status" value="1"/>
</dbReference>
<dbReference type="PANTHER" id="PTHR31964:SF113">
    <property type="entry name" value="USPA DOMAIN-CONTAINING PROTEIN"/>
    <property type="match status" value="1"/>
</dbReference>
<dbReference type="Pfam" id="PF00582">
    <property type="entry name" value="Usp"/>
    <property type="match status" value="1"/>
</dbReference>
<organism evidence="2 3">
    <name type="scientific">Ignicoccus pacificus DSM 13166</name>
    <dbReference type="NCBI Taxonomy" id="940294"/>
    <lineage>
        <taxon>Archaea</taxon>
        <taxon>Thermoproteota</taxon>
        <taxon>Thermoprotei</taxon>
        <taxon>Desulfurococcales</taxon>
        <taxon>Desulfurococcaceae</taxon>
        <taxon>Ignicoccus</taxon>
    </lineage>
</organism>
<dbReference type="EMBL" id="CP006868">
    <property type="protein sequence ID" value="UXD21475.1"/>
    <property type="molecule type" value="Genomic_DNA"/>
</dbReference>
<dbReference type="CDD" id="cd23659">
    <property type="entry name" value="USP_At3g01520-like"/>
    <property type="match status" value="1"/>
</dbReference>
<accession>A0A977K9G1</accession>
<dbReference type="KEGG" id="ipc:IPA_04630"/>
<keyword evidence="3" id="KW-1185">Reference proteome</keyword>
<dbReference type="Proteomes" id="UP001063698">
    <property type="component" value="Chromosome"/>
</dbReference>
<gene>
    <name evidence="2" type="ORF">IPA_04630</name>
</gene>
<sequence>MKKAVVCVDGSEYSKYALDYVLDLLNKEKWEIVVLHVIPTLEEFGIESVAPPSLVAELLEQLKENAKKITEEARKRAEEAGFKTEVVIKEGHVGKTIVQAAEELDADLIALGTRGLSGIKALILGSVARYVSNHAHCPVLVVRRKEKR</sequence>
<dbReference type="InterPro" id="IPR006015">
    <property type="entry name" value="Universal_stress_UspA"/>
</dbReference>
<protein>
    <submittedName>
        <fullName evidence="2">Universal stress protein A</fullName>
    </submittedName>
</protein>
<dbReference type="PANTHER" id="PTHR31964">
    <property type="entry name" value="ADENINE NUCLEOTIDE ALPHA HYDROLASES-LIKE SUPERFAMILY PROTEIN"/>
    <property type="match status" value="1"/>
</dbReference>
<dbReference type="InterPro" id="IPR014729">
    <property type="entry name" value="Rossmann-like_a/b/a_fold"/>
</dbReference>
<proteinExistence type="predicted"/>
<evidence type="ECO:0000313" key="2">
    <source>
        <dbReference type="EMBL" id="UXD21475.1"/>
    </source>
</evidence>
<feature type="domain" description="UspA" evidence="1">
    <location>
        <begin position="1"/>
        <end position="143"/>
    </location>
</feature>
<dbReference type="AlphaFoldDB" id="A0A977K9G1"/>
<evidence type="ECO:0000313" key="3">
    <source>
        <dbReference type="Proteomes" id="UP001063698"/>
    </source>
</evidence>
<reference evidence="2" key="1">
    <citation type="submission" date="2013-11" db="EMBL/GenBank/DDBJ databases">
        <title>Comparative genomics of Ignicoccus.</title>
        <authorList>
            <person name="Podar M."/>
        </authorList>
    </citation>
    <scope>NUCLEOTIDE SEQUENCE</scope>
    <source>
        <strain evidence="2">DSM 13166</strain>
    </source>
</reference>
<dbReference type="Gene3D" id="3.40.50.620">
    <property type="entry name" value="HUPs"/>
    <property type="match status" value="1"/>
</dbReference>